<comment type="subunit">
    <text evidence="16">Composed of six subunits; NqrA, NqrB, NqrC, NqrD, NqrE and NqrF.</text>
</comment>
<feature type="transmembrane region" description="Helical" evidence="16">
    <location>
        <begin position="232"/>
        <end position="258"/>
    </location>
</feature>
<comment type="cofactor">
    <cofactor evidence="16 17">
        <name>FMN</name>
        <dbReference type="ChEBI" id="CHEBI:58210"/>
    </cofactor>
</comment>
<keyword evidence="3" id="KW-0997">Cell inner membrane</keyword>
<dbReference type="RefSeq" id="WP_110022594.1">
    <property type="nucleotide sequence ID" value="NZ_PDNZ01000002.1"/>
</dbReference>
<evidence type="ECO:0000256" key="4">
    <source>
        <dbReference type="ARBA" id="ARBA00022553"/>
    </source>
</evidence>
<feature type="transmembrane region" description="Helical" evidence="16">
    <location>
        <begin position="96"/>
        <end position="118"/>
    </location>
</feature>
<feature type="transmembrane region" description="Helical" evidence="16">
    <location>
        <begin position="265"/>
        <end position="284"/>
    </location>
</feature>
<keyword evidence="4 16" id="KW-0597">Phosphoprotein</keyword>
<keyword evidence="12 16" id="KW-0406">Ion transport</keyword>
<dbReference type="NCBIfam" id="NF003756">
    <property type="entry name" value="PRK05349.1"/>
    <property type="match status" value="1"/>
</dbReference>
<evidence type="ECO:0000256" key="5">
    <source>
        <dbReference type="ARBA" id="ARBA00022630"/>
    </source>
</evidence>
<dbReference type="GO" id="GO:0006814">
    <property type="term" value="P:sodium ion transport"/>
    <property type="evidence" value="ECO:0007669"/>
    <property type="project" value="UniProtKB-UniRule"/>
</dbReference>
<comment type="catalytic activity">
    <reaction evidence="16">
        <text>a ubiquinone + n Na(+)(in) + NADH + H(+) = a ubiquinol + n Na(+)(out) + NAD(+)</text>
        <dbReference type="Rhea" id="RHEA:47748"/>
        <dbReference type="Rhea" id="RHEA-COMP:9565"/>
        <dbReference type="Rhea" id="RHEA-COMP:9566"/>
        <dbReference type="ChEBI" id="CHEBI:15378"/>
        <dbReference type="ChEBI" id="CHEBI:16389"/>
        <dbReference type="ChEBI" id="CHEBI:17976"/>
        <dbReference type="ChEBI" id="CHEBI:29101"/>
        <dbReference type="ChEBI" id="CHEBI:57540"/>
        <dbReference type="ChEBI" id="CHEBI:57945"/>
        <dbReference type="EC" id="7.2.1.1"/>
    </reaction>
</comment>
<gene>
    <name evidence="16" type="primary">nqrB</name>
    <name evidence="18" type="ORF">CR164_03845</name>
</gene>
<evidence type="ECO:0000313" key="19">
    <source>
        <dbReference type="Proteomes" id="UP000246278"/>
    </source>
</evidence>
<dbReference type="GO" id="GO:0022904">
    <property type="term" value="P:respiratory electron transport chain"/>
    <property type="evidence" value="ECO:0007669"/>
    <property type="project" value="InterPro"/>
</dbReference>
<evidence type="ECO:0000256" key="13">
    <source>
        <dbReference type="ARBA" id="ARBA00023075"/>
    </source>
</evidence>
<feature type="transmembrane region" description="Helical" evidence="16">
    <location>
        <begin position="326"/>
        <end position="344"/>
    </location>
</feature>
<dbReference type="InterPro" id="IPR004338">
    <property type="entry name" value="NqrB/RnfD"/>
</dbReference>
<dbReference type="EC" id="7.2.1.1" evidence="16"/>
<keyword evidence="1 16" id="KW-0813">Transport</keyword>
<dbReference type="PIRSF" id="PIRSF016055">
    <property type="entry name" value="NADH-UbQ_OxRdtase_B_su"/>
    <property type="match status" value="1"/>
</dbReference>
<keyword evidence="9 16" id="KW-1133">Transmembrane helix</keyword>
<evidence type="ECO:0000256" key="15">
    <source>
        <dbReference type="ARBA" id="ARBA00023201"/>
    </source>
</evidence>
<keyword evidence="19" id="KW-1185">Reference proteome</keyword>
<evidence type="ECO:0000256" key="11">
    <source>
        <dbReference type="ARBA" id="ARBA00023053"/>
    </source>
</evidence>
<dbReference type="OrthoDB" id="9776359at2"/>
<dbReference type="Pfam" id="PF03116">
    <property type="entry name" value="NQR2_RnfD_RnfE"/>
    <property type="match status" value="1"/>
</dbReference>
<dbReference type="Proteomes" id="UP000246278">
    <property type="component" value="Unassembled WGS sequence"/>
</dbReference>
<evidence type="ECO:0000256" key="3">
    <source>
        <dbReference type="ARBA" id="ARBA00022519"/>
    </source>
</evidence>
<feature type="transmembrane region" description="Helical" evidence="16">
    <location>
        <begin position="138"/>
        <end position="157"/>
    </location>
</feature>
<dbReference type="GO" id="GO:0010181">
    <property type="term" value="F:FMN binding"/>
    <property type="evidence" value="ECO:0007669"/>
    <property type="project" value="InterPro"/>
</dbReference>
<keyword evidence="10 16" id="KW-0520">NAD</keyword>
<keyword evidence="6 16" id="KW-0288">FMN</keyword>
<dbReference type="AlphaFoldDB" id="A0A317T809"/>
<feature type="transmembrane region" description="Helical" evidence="16">
    <location>
        <begin position="296"/>
        <end position="314"/>
    </location>
</feature>
<organism evidence="18 19">
    <name type="scientific">Prosthecochloris marina</name>
    <dbReference type="NCBI Taxonomy" id="2017681"/>
    <lineage>
        <taxon>Bacteria</taxon>
        <taxon>Pseudomonadati</taxon>
        <taxon>Chlorobiota</taxon>
        <taxon>Chlorobiia</taxon>
        <taxon>Chlorobiales</taxon>
        <taxon>Chlorobiaceae</taxon>
        <taxon>Prosthecochloris</taxon>
    </lineage>
</organism>
<dbReference type="GO" id="GO:0016655">
    <property type="term" value="F:oxidoreductase activity, acting on NAD(P)H, quinone or similar compound as acceptor"/>
    <property type="evidence" value="ECO:0007669"/>
    <property type="project" value="UniProtKB-UniRule"/>
</dbReference>
<evidence type="ECO:0000313" key="18">
    <source>
        <dbReference type="EMBL" id="PWW82879.1"/>
    </source>
</evidence>
<keyword evidence="7 16" id="KW-0812">Transmembrane</keyword>
<dbReference type="GO" id="GO:0005886">
    <property type="term" value="C:plasma membrane"/>
    <property type="evidence" value="ECO:0007669"/>
    <property type="project" value="UniProtKB-SubCell"/>
</dbReference>
<keyword evidence="13 16" id="KW-0830">Ubiquinone</keyword>
<evidence type="ECO:0000256" key="6">
    <source>
        <dbReference type="ARBA" id="ARBA00022643"/>
    </source>
</evidence>
<protein>
    <recommendedName>
        <fullName evidence="16">Na(+)-translocating NADH-quinone reductase subunit B</fullName>
        <shortName evidence="16">Na(+)-NQR subunit B</shortName>
        <shortName evidence="16">Na(+)-translocating NQR subunit B</shortName>
        <ecNumber evidence="16">7.2.1.1</ecNumber>
    </recommendedName>
    <alternativeName>
        <fullName evidence="16">NQR complex subunit B</fullName>
    </alternativeName>
    <alternativeName>
        <fullName evidence="16">NQR-1 subunit B</fullName>
    </alternativeName>
</protein>
<dbReference type="NCBIfam" id="TIGR01937">
    <property type="entry name" value="nqrB"/>
    <property type="match status" value="1"/>
</dbReference>
<keyword evidence="5 16" id="KW-0285">Flavoprotein</keyword>
<evidence type="ECO:0000256" key="16">
    <source>
        <dbReference type="HAMAP-Rule" id="MF_00426"/>
    </source>
</evidence>
<evidence type="ECO:0000256" key="7">
    <source>
        <dbReference type="ARBA" id="ARBA00022692"/>
    </source>
</evidence>
<feature type="modified residue" description="FMN phosphoryl threonine" evidence="16 17">
    <location>
        <position position="204"/>
    </location>
</feature>
<name>A0A317T809_9CHLB</name>
<accession>A0A317T809</accession>
<comment type="caution">
    <text evidence="18">The sequence shown here is derived from an EMBL/GenBank/DDBJ whole genome shotgun (WGS) entry which is preliminary data.</text>
</comment>
<proteinExistence type="inferred from homology"/>
<feature type="transmembrane region" description="Helical" evidence="16">
    <location>
        <begin position="58"/>
        <end position="76"/>
    </location>
</feature>
<evidence type="ECO:0000256" key="8">
    <source>
        <dbReference type="ARBA" id="ARBA00022967"/>
    </source>
</evidence>
<reference evidence="19" key="1">
    <citation type="submission" date="2017-10" db="EMBL/GenBank/DDBJ databases">
        <authorList>
            <person name="Gaisin V.A."/>
            <person name="Rysina M.S."/>
            <person name="Grouzdev D.S."/>
        </authorList>
    </citation>
    <scope>NUCLEOTIDE SEQUENCE [LARGE SCALE GENOMIC DNA]</scope>
    <source>
        <strain evidence="19">V1</strain>
    </source>
</reference>
<dbReference type="InterPro" id="IPR010966">
    <property type="entry name" value="NqrB"/>
</dbReference>
<dbReference type="GO" id="GO:0055085">
    <property type="term" value="P:transmembrane transport"/>
    <property type="evidence" value="ECO:0007669"/>
    <property type="project" value="InterPro"/>
</dbReference>
<comment type="function">
    <text evidence="16">NQR complex catalyzes the reduction of ubiquinone-1 to ubiquinol by two successive reactions, coupled with the transport of Na(+) ions from the cytoplasm to the periplasm. NqrA to NqrE are probably involved in the second step, the conversion of ubisemiquinone to ubiquinol.</text>
</comment>
<dbReference type="PANTHER" id="PTHR30578">
    <property type="entry name" value="ELECTRON TRANSPORT COMPLEX PROTEIN RNFD"/>
    <property type="match status" value="1"/>
</dbReference>
<feature type="transmembrane region" description="Helical" evidence="16">
    <location>
        <begin position="350"/>
        <end position="370"/>
    </location>
</feature>
<evidence type="ECO:0000256" key="12">
    <source>
        <dbReference type="ARBA" id="ARBA00023065"/>
    </source>
</evidence>
<keyword evidence="14 16" id="KW-0472">Membrane</keyword>
<keyword evidence="11 16" id="KW-0915">Sodium</keyword>
<sequence length="384" mass="40981">MGVLRKFLDRIEPSFSKGGKWERLFPLYEMVDTIFYVPETATTVAPHVRDAVDMKRSMFTVIIALMPALVFGIYNTGYQADPGAGFLQNVLTGGSAVVPLILVSYIVGGLWEVLFAVVRRHEVNEGFLVTGLLLPMTLPPDIPLWMVAMGISFGIVIGKEVTGGTGYNIFNPALVARAFIFFAYPGEMSGDPVWSLADDLTAATPLAVAASVPGKDAVSLVSEAGYSFKDMFVGLIPGSVAGTSTLAALAGAVVLVVSKIANWRIMAGGLIGLVAAAILANLLAPASENTMLTLSPLYHAVMGGFAFGLIFMATDPVSAAQTDKGRWIYGVLIGVLCVMIRVLNQAFVEGIMLSILLGNAFAPMIDYFVLRQNIAKRQKAYAKQ</sequence>
<evidence type="ECO:0000256" key="17">
    <source>
        <dbReference type="PIRSR" id="PIRSR016055-50"/>
    </source>
</evidence>
<evidence type="ECO:0000256" key="1">
    <source>
        <dbReference type="ARBA" id="ARBA00022448"/>
    </source>
</evidence>
<comment type="subcellular location">
    <subcellularLocation>
        <location evidence="16">Cell membrane</location>
        <topology evidence="16">Multi-pass membrane protein</topology>
    </subcellularLocation>
</comment>
<keyword evidence="15 16" id="KW-0739">Sodium transport</keyword>
<dbReference type="PANTHER" id="PTHR30578:SF1">
    <property type="entry name" value="NA(+)-TRANSLOCATING NADH-QUINONE REDUCTASE SUBUNIT B"/>
    <property type="match status" value="1"/>
</dbReference>
<keyword evidence="2 16" id="KW-1003">Cell membrane</keyword>
<evidence type="ECO:0000256" key="10">
    <source>
        <dbReference type="ARBA" id="ARBA00023027"/>
    </source>
</evidence>
<dbReference type="EMBL" id="PDNZ01000002">
    <property type="protein sequence ID" value="PWW82879.1"/>
    <property type="molecule type" value="Genomic_DNA"/>
</dbReference>
<keyword evidence="8 16" id="KW-1278">Translocase</keyword>
<comment type="similarity">
    <text evidence="16">Belongs to the NqrB/RnfD family.</text>
</comment>
<evidence type="ECO:0000256" key="14">
    <source>
        <dbReference type="ARBA" id="ARBA00023136"/>
    </source>
</evidence>
<evidence type="ECO:0000256" key="2">
    <source>
        <dbReference type="ARBA" id="ARBA00022475"/>
    </source>
</evidence>
<evidence type="ECO:0000256" key="9">
    <source>
        <dbReference type="ARBA" id="ARBA00022989"/>
    </source>
</evidence>
<dbReference type="HAMAP" id="MF_00426">
    <property type="entry name" value="NqrB"/>
    <property type="match status" value="1"/>
</dbReference>